<dbReference type="PANTHER" id="PTHR44846:SF1">
    <property type="entry name" value="MANNOSYL-D-GLYCERATE TRANSPORT_METABOLISM SYSTEM REPRESSOR MNGR-RELATED"/>
    <property type="match status" value="1"/>
</dbReference>
<dbReference type="Gene3D" id="3.40.1410.10">
    <property type="entry name" value="Chorismate lyase-like"/>
    <property type="match status" value="1"/>
</dbReference>
<dbReference type="SUPFAM" id="SSF46785">
    <property type="entry name" value="Winged helix' DNA-binding domain"/>
    <property type="match status" value="1"/>
</dbReference>
<evidence type="ECO:0000256" key="2">
    <source>
        <dbReference type="ARBA" id="ARBA00023125"/>
    </source>
</evidence>
<dbReference type="InterPro" id="IPR036388">
    <property type="entry name" value="WH-like_DNA-bd_sf"/>
</dbReference>
<dbReference type="KEGG" id="tbk:HF295_08095"/>
<dbReference type="RefSeq" id="WP_312031666.1">
    <property type="nucleotide sequence ID" value="NZ_CP051151.1"/>
</dbReference>
<feature type="domain" description="HTH gntR-type" evidence="4">
    <location>
        <begin position="10"/>
        <end position="78"/>
    </location>
</feature>
<gene>
    <name evidence="5" type="ORF">HF295_08095</name>
</gene>
<dbReference type="Proteomes" id="UP000512167">
    <property type="component" value="Chromosome"/>
</dbReference>
<dbReference type="InterPro" id="IPR050679">
    <property type="entry name" value="Bact_HTH_transcr_reg"/>
</dbReference>
<dbReference type="Pfam" id="PF07702">
    <property type="entry name" value="UTRA"/>
    <property type="match status" value="1"/>
</dbReference>
<dbReference type="SMART" id="SM00866">
    <property type="entry name" value="UTRA"/>
    <property type="match status" value="1"/>
</dbReference>
<accession>A0A7L6N6C8</accession>
<dbReference type="Gene3D" id="1.10.10.10">
    <property type="entry name" value="Winged helix-like DNA-binding domain superfamily/Winged helix DNA-binding domain"/>
    <property type="match status" value="1"/>
</dbReference>
<proteinExistence type="predicted"/>
<keyword evidence="3" id="KW-0804">Transcription</keyword>
<dbReference type="PROSITE" id="PS50949">
    <property type="entry name" value="HTH_GNTR"/>
    <property type="match status" value="1"/>
</dbReference>
<dbReference type="InterPro" id="IPR036390">
    <property type="entry name" value="WH_DNA-bd_sf"/>
</dbReference>
<dbReference type="Pfam" id="PF00392">
    <property type="entry name" value="GntR"/>
    <property type="match status" value="1"/>
</dbReference>
<dbReference type="PANTHER" id="PTHR44846">
    <property type="entry name" value="MANNOSYL-D-GLYCERATE TRANSPORT/METABOLISM SYSTEM REPRESSOR MNGR-RELATED"/>
    <property type="match status" value="1"/>
</dbReference>
<keyword evidence="6" id="KW-1185">Reference proteome</keyword>
<protein>
    <submittedName>
        <fullName evidence="5">GntR family transcriptional regulator</fullName>
    </submittedName>
</protein>
<dbReference type="GO" id="GO:0003677">
    <property type="term" value="F:DNA binding"/>
    <property type="evidence" value="ECO:0007669"/>
    <property type="project" value="UniProtKB-KW"/>
</dbReference>
<dbReference type="EMBL" id="CP051151">
    <property type="protein sequence ID" value="QLY40817.1"/>
    <property type="molecule type" value="Genomic_DNA"/>
</dbReference>
<evidence type="ECO:0000313" key="6">
    <source>
        <dbReference type="Proteomes" id="UP000512167"/>
    </source>
</evidence>
<dbReference type="InterPro" id="IPR000524">
    <property type="entry name" value="Tscrpt_reg_HTH_GntR"/>
</dbReference>
<dbReference type="GO" id="GO:0045892">
    <property type="term" value="P:negative regulation of DNA-templated transcription"/>
    <property type="evidence" value="ECO:0007669"/>
    <property type="project" value="TreeGrafter"/>
</dbReference>
<dbReference type="InterPro" id="IPR028978">
    <property type="entry name" value="Chorismate_lyase_/UTRA_dom_sf"/>
</dbReference>
<reference evidence="5 6" key="1">
    <citation type="submission" date="2020-04" db="EMBL/GenBank/DDBJ databases">
        <authorList>
            <person name="Zheng R.K."/>
            <person name="Sun C.M."/>
        </authorList>
    </citation>
    <scope>NUCLEOTIDE SEQUENCE [LARGE SCALE GENOMIC DNA]</scope>
    <source>
        <strain evidence="6">zrk29</strain>
    </source>
</reference>
<evidence type="ECO:0000313" key="5">
    <source>
        <dbReference type="EMBL" id="QLY40817.1"/>
    </source>
</evidence>
<sequence length="244" mass="28824">MRMLNKQAKEPYYLQISKAIETMILSGYFSHGQKLPTLLEMKDLFNVSLKVAAQAYDDLNKKGYIYSRRGKGYFVSFYEKVKIDLNHLYEIEAELVYEHQMSRDIILFEKVQVEGYVQEQLNLNSGEYCYHIKQVFGKNNRNVLLQDIYLPFNHFPKLNKVYDDFPTIPSLIMNGYRYNLNEFSNRFYSGQASIEHEIFLRLQNNDPLWRIETICYTDDDQPIALVNQYMSGEYVTMAVMLNVS</sequence>
<dbReference type="AlphaFoldDB" id="A0A7L6N6C8"/>
<evidence type="ECO:0000256" key="3">
    <source>
        <dbReference type="ARBA" id="ARBA00023163"/>
    </source>
</evidence>
<dbReference type="InterPro" id="IPR011663">
    <property type="entry name" value="UTRA"/>
</dbReference>
<keyword evidence="2" id="KW-0238">DNA-binding</keyword>
<dbReference type="SMART" id="SM00345">
    <property type="entry name" value="HTH_GNTR"/>
    <property type="match status" value="1"/>
</dbReference>
<evidence type="ECO:0000256" key="1">
    <source>
        <dbReference type="ARBA" id="ARBA00023015"/>
    </source>
</evidence>
<keyword evidence="1" id="KW-0805">Transcription regulation</keyword>
<dbReference type="GO" id="GO:0003700">
    <property type="term" value="F:DNA-binding transcription factor activity"/>
    <property type="evidence" value="ECO:0007669"/>
    <property type="project" value="InterPro"/>
</dbReference>
<organism evidence="5 6">
    <name type="scientific">Hujiaoplasma nucleasis</name>
    <dbReference type="NCBI Taxonomy" id="2725268"/>
    <lineage>
        <taxon>Bacteria</taxon>
        <taxon>Bacillati</taxon>
        <taxon>Mycoplasmatota</taxon>
        <taxon>Mollicutes</taxon>
        <taxon>Candidatus Izemoplasmatales</taxon>
        <taxon>Hujiaoplasmataceae</taxon>
        <taxon>Hujiaoplasma</taxon>
    </lineage>
</organism>
<dbReference type="SUPFAM" id="SSF64288">
    <property type="entry name" value="Chorismate lyase-like"/>
    <property type="match status" value="1"/>
</dbReference>
<dbReference type="CDD" id="cd07377">
    <property type="entry name" value="WHTH_GntR"/>
    <property type="match status" value="1"/>
</dbReference>
<name>A0A7L6N6C8_9MOLU</name>
<evidence type="ECO:0000259" key="4">
    <source>
        <dbReference type="PROSITE" id="PS50949"/>
    </source>
</evidence>